<keyword evidence="7 15" id="KW-0808">Transferase</keyword>
<dbReference type="UniPathway" id="UPA00034">
    <property type="reaction ID" value="UER00015"/>
</dbReference>
<evidence type="ECO:0000313" key="19">
    <source>
        <dbReference type="Proteomes" id="UP000007523"/>
    </source>
</evidence>
<dbReference type="PROSITE" id="PS51671">
    <property type="entry name" value="ACT"/>
    <property type="match status" value="2"/>
</dbReference>
<evidence type="ECO:0000256" key="16">
    <source>
        <dbReference type="RuleBase" id="RU004249"/>
    </source>
</evidence>
<evidence type="ECO:0000256" key="3">
    <source>
        <dbReference type="ARBA" id="ARBA00004986"/>
    </source>
</evidence>
<dbReference type="STRING" id="1116391.PM3016_2900"/>
<feature type="binding site" evidence="14">
    <location>
        <begin position="7"/>
        <end position="10"/>
    </location>
    <ligand>
        <name>ATP</name>
        <dbReference type="ChEBI" id="CHEBI:30616"/>
    </ligand>
</feature>
<dbReference type="UniPathway" id="UPA00051">
    <property type="reaction ID" value="UER00462"/>
</dbReference>
<dbReference type="KEGG" id="pmq:PM3016_2900"/>
<reference evidence="18 19" key="1">
    <citation type="journal article" date="2012" name="J. Bacteriol.">
        <title>Complete Genome Sequence of Paenibacillus mucilaginosus 3016, a Bacterium Functional as Microbial Fertilizer.</title>
        <authorList>
            <person name="Ma M."/>
            <person name="Wang Z."/>
            <person name="Li L."/>
            <person name="Jiang X."/>
            <person name="Guan D."/>
            <person name="Cao F."/>
            <person name="Chen H."/>
            <person name="Wang X."/>
            <person name="Shen D."/>
            <person name="Du B."/>
            <person name="Li J."/>
        </authorList>
    </citation>
    <scope>NUCLEOTIDE SEQUENCE [LARGE SCALE GENOMIC DNA]</scope>
    <source>
        <strain evidence="18 19">3016</strain>
    </source>
</reference>
<feature type="domain" description="ACT" evidence="17">
    <location>
        <begin position="345"/>
        <end position="418"/>
    </location>
</feature>
<evidence type="ECO:0000256" key="1">
    <source>
        <dbReference type="ARBA" id="ARBA00003121"/>
    </source>
</evidence>
<feature type="binding site" evidence="14">
    <location>
        <position position="185"/>
    </location>
    <ligand>
        <name>ATP</name>
        <dbReference type="ChEBI" id="CHEBI:30616"/>
    </ligand>
</feature>
<dbReference type="CDD" id="cd04261">
    <property type="entry name" value="AAK_AKii-LysC-BS"/>
    <property type="match status" value="1"/>
</dbReference>
<dbReference type="GO" id="GO:0019877">
    <property type="term" value="P:diaminopimelate biosynthetic process"/>
    <property type="evidence" value="ECO:0007669"/>
    <property type="project" value="UniProtKB-KW"/>
</dbReference>
<comment type="function">
    <text evidence="1">Catalyzes the phosphorylation of the beta-carboxyl group of aspartic acid with ATP to yield 4-phospho-L-aspartate, which is involved in the branched biosynthetic pathway leading to the biosynthesis of amino acids threonine, isoleucine and methionine.</text>
</comment>
<keyword evidence="12" id="KW-0457">Lysine biosynthesis</keyword>
<dbReference type="InterPro" id="IPR001048">
    <property type="entry name" value="Asp/Glu/Uridylate_kinase"/>
</dbReference>
<dbReference type="NCBIfam" id="TIGR00657">
    <property type="entry name" value="asp_kinases"/>
    <property type="match status" value="1"/>
</dbReference>
<evidence type="ECO:0000259" key="17">
    <source>
        <dbReference type="PROSITE" id="PS51671"/>
    </source>
</evidence>
<dbReference type="GO" id="GO:0009090">
    <property type="term" value="P:homoserine biosynthetic process"/>
    <property type="evidence" value="ECO:0007669"/>
    <property type="project" value="TreeGrafter"/>
</dbReference>
<dbReference type="EC" id="2.7.2.4" evidence="15"/>
<dbReference type="GO" id="GO:0009088">
    <property type="term" value="P:threonine biosynthetic process"/>
    <property type="evidence" value="ECO:0007669"/>
    <property type="project" value="UniProtKB-UniPathway"/>
</dbReference>
<dbReference type="InterPro" id="IPR045865">
    <property type="entry name" value="ACT-like_dom_sf"/>
</dbReference>
<feature type="domain" description="ACT" evidence="17">
    <location>
        <begin position="265"/>
        <end position="339"/>
    </location>
</feature>
<protein>
    <recommendedName>
        <fullName evidence="15">Aspartokinase</fullName>
        <ecNumber evidence="15">2.7.2.4</ecNumber>
    </recommendedName>
</protein>
<evidence type="ECO:0000256" key="10">
    <source>
        <dbReference type="ARBA" id="ARBA00022840"/>
    </source>
</evidence>
<comment type="pathway">
    <text evidence="2 16">Amino-acid biosynthesis; L-lysine biosynthesis via DAP pathway; (S)-tetrahydrodipicolinate from L-aspartate: step 1/4.</text>
</comment>
<evidence type="ECO:0000256" key="5">
    <source>
        <dbReference type="ARBA" id="ARBA00010122"/>
    </source>
</evidence>
<feature type="binding site" evidence="14">
    <location>
        <position position="180"/>
    </location>
    <ligand>
        <name>ATP</name>
        <dbReference type="ChEBI" id="CHEBI:30616"/>
    </ligand>
</feature>
<dbReference type="Gene3D" id="3.40.1160.10">
    <property type="entry name" value="Acetylglutamate kinase-like"/>
    <property type="match status" value="1"/>
</dbReference>
<keyword evidence="6 16" id="KW-0028">Amino-acid biosynthesis</keyword>
<comment type="pathway">
    <text evidence="4 16">Amino-acid biosynthesis; L-threonine biosynthesis; L-threonine from L-aspartate: step 1/5.</text>
</comment>
<dbReference type="EMBL" id="CP003235">
    <property type="protein sequence ID" value="AFC29772.1"/>
    <property type="molecule type" value="Genomic_DNA"/>
</dbReference>
<dbReference type="PIRSF" id="PIRSF000726">
    <property type="entry name" value="Asp_kin"/>
    <property type="match status" value="1"/>
</dbReference>
<dbReference type="UniPathway" id="UPA00050">
    <property type="reaction ID" value="UER00461"/>
</dbReference>
<keyword evidence="9 15" id="KW-0418">Kinase</keyword>
<keyword evidence="10 14" id="KW-0067">ATP-binding</keyword>
<keyword evidence="11" id="KW-0220">Diaminopimelate biosynthesis</keyword>
<evidence type="ECO:0000256" key="11">
    <source>
        <dbReference type="ARBA" id="ARBA00022915"/>
    </source>
</evidence>
<dbReference type="SUPFAM" id="SSF53633">
    <property type="entry name" value="Carbamate kinase-like"/>
    <property type="match status" value="1"/>
</dbReference>
<dbReference type="PANTHER" id="PTHR21499:SF68">
    <property type="entry name" value="ASPARTOKINASE 2"/>
    <property type="match status" value="1"/>
</dbReference>
<dbReference type="InterPro" id="IPR005260">
    <property type="entry name" value="Asp_kin_monofn"/>
</dbReference>
<name>H6NL65_9BACL</name>
<dbReference type="NCBIfam" id="NF005154">
    <property type="entry name" value="PRK06635.1-2"/>
    <property type="match status" value="1"/>
</dbReference>
<dbReference type="GO" id="GO:0005829">
    <property type="term" value="C:cytosol"/>
    <property type="evidence" value="ECO:0007669"/>
    <property type="project" value="TreeGrafter"/>
</dbReference>
<dbReference type="NCBIfam" id="NF005155">
    <property type="entry name" value="PRK06635.1-4"/>
    <property type="match status" value="1"/>
</dbReference>
<dbReference type="GO" id="GO:0004072">
    <property type="term" value="F:aspartate kinase activity"/>
    <property type="evidence" value="ECO:0007669"/>
    <property type="project" value="UniProtKB-EC"/>
</dbReference>
<dbReference type="GO" id="GO:0009089">
    <property type="term" value="P:lysine biosynthetic process via diaminopimelate"/>
    <property type="evidence" value="ECO:0007669"/>
    <property type="project" value="UniProtKB-UniPathway"/>
</dbReference>
<dbReference type="FunFam" id="3.40.1160.10:FF:000002">
    <property type="entry name" value="Aspartokinase"/>
    <property type="match status" value="1"/>
</dbReference>
<feature type="binding site" evidence="14">
    <location>
        <position position="47"/>
    </location>
    <ligand>
        <name>substrate</name>
    </ligand>
</feature>
<dbReference type="PANTHER" id="PTHR21499">
    <property type="entry name" value="ASPARTATE KINASE"/>
    <property type="match status" value="1"/>
</dbReference>
<keyword evidence="19" id="KW-1185">Reference proteome</keyword>
<dbReference type="NCBIfam" id="TIGR00656">
    <property type="entry name" value="asp_kin_monofn"/>
    <property type="match status" value="1"/>
</dbReference>
<evidence type="ECO:0000256" key="7">
    <source>
        <dbReference type="ARBA" id="ARBA00022679"/>
    </source>
</evidence>
<feature type="binding site" evidence="14">
    <location>
        <position position="75"/>
    </location>
    <ligand>
        <name>substrate</name>
    </ligand>
</feature>
<dbReference type="AlphaFoldDB" id="H6NL65"/>
<dbReference type="Gene3D" id="3.30.2130.10">
    <property type="entry name" value="VC0802-like"/>
    <property type="match status" value="1"/>
</dbReference>
<evidence type="ECO:0000256" key="9">
    <source>
        <dbReference type="ARBA" id="ARBA00022777"/>
    </source>
</evidence>
<comment type="pathway">
    <text evidence="3 16">Amino-acid biosynthesis; L-methionine biosynthesis via de novo pathway; L-homoserine from L-aspartate: step 1/3.</text>
</comment>
<dbReference type="Proteomes" id="UP000007523">
    <property type="component" value="Chromosome"/>
</dbReference>
<dbReference type="SUPFAM" id="SSF55021">
    <property type="entry name" value="ACT-like"/>
    <property type="match status" value="2"/>
</dbReference>
<evidence type="ECO:0000256" key="14">
    <source>
        <dbReference type="PIRSR" id="PIRSR000726-1"/>
    </source>
</evidence>
<organism evidence="18 19">
    <name type="scientific">Paenibacillus mucilaginosus 3016</name>
    <dbReference type="NCBI Taxonomy" id="1116391"/>
    <lineage>
        <taxon>Bacteria</taxon>
        <taxon>Bacillati</taxon>
        <taxon>Bacillota</taxon>
        <taxon>Bacilli</taxon>
        <taxon>Bacillales</taxon>
        <taxon>Paenibacillaceae</taxon>
        <taxon>Paenibacillus</taxon>
    </lineage>
</organism>
<dbReference type="Pfam" id="PF22468">
    <property type="entry name" value="ACT_9"/>
    <property type="match status" value="1"/>
</dbReference>
<evidence type="ECO:0000256" key="6">
    <source>
        <dbReference type="ARBA" id="ARBA00022605"/>
    </source>
</evidence>
<dbReference type="PROSITE" id="PS00324">
    <property type="entry name" value="ASPARTOKINASE"/>
    <property type="match status" value="1"/>
</dbReference>
<dbReference type="Pfam" id="PF00696">
    <property type="entry name" value="AA_kinase"/>
    <property type="match status" value="1"/>
</dbReference>
<comment type="similarity">
    <text evidence="5 15">Belongs to the aspartokinase family.</text>
</comment>
<sequence length="418" mass="44436">MSLIVMKFGGSSVGTPERMKRVASRIVERKREGHQCVVVVSAMGDTTDELIDLSKQIADGNPPAREMDMLLTTGEQVSVALLSMAIHSLGEPAVSFTGWQAGMYTEAVHAKARITDIQPKRVLAALDAGQIVIVAGFQGMSEEGEITTLGRGGSDTTAVALAAAIKADVCEIFTDVDGVYSTDPRVVKCARKLGEISYDEMLELANLGAAVLHPRAVEYAKNYNVSLVVRSSFNHNEGTYVKEEAAMEQGIVVRGIAYDKNVARISILGVEEKPGQLAKVFTALANAQVDVDIIVQSGVLNGLADFSCTVSLADRETALQAIEAIRPSVGFREVTSEINLVKVSIVGAGMVSTPGVAAKMFEVISDLGISILLVSTSEIKTSCVIENSRLNEVISALHSAYGLDTEETAFVGGPSERR</sequence>
<accession>H6NL65</accession>
<dbReference type="InterPro" id="IPR041740">
    <property type="entry name" value="AKii-LysC-BS"/>
</dbReference>
<dbReference type="InterPro" id="IPR001341">
    <property type="entry name" value="Asp_kinase"/>
</dbReference>
<dbReference type="InterPro" id="IPR018042">
    <property type="entry name" value="Aspartate_kinase_CS"/>
</dbReference>
<feature type="binding site" evidence="14">
    <location>
        <begin position="174"/>
        <end position="175"/>
    </location>
    <ligand>
        <name>ATP</name>
        <dbReference type="ChEBI" id="CHEBI:30616"/>
    </ligand>
</feature>
<dbReference type="CDD" id="cd04923">
    <property type="entry name" value="ACT_AK-LysC-DapG-like_2"/>
    <property type="match status" value="1"/>
</dbReference>
<comment type="catalytic activity">
    <reaction evidence="13 15">
        <text>L-aspartate + ATP = 4-phospho-L-aspartate + ADP</text>
        <dbReference type="Rhea" id="RHEA:23776"/>
        <dbReference type="ChEBI" id="CHEBI:29991"/>
        <dbReference type="ChEBI" id="CHEBI:30616"/>
        <dbReference type="ChEBI" id="CHEBI:57535"/>
        <dbReference type="ChEBI" id="CHEBI:456216"/>
        <dbReference type="EC" id="2.7.2.4"/>
    </reaction>
</comment>
<dbReference type="GO" id="GO:0005524">
    <property type="term" value="F:ATP binding"/>
    <property type="evidence" value="ECO:0007669"/>
    <property type="project" value="UniProtKB-KW"/>
</dbReference>
<keyword evidence="8 14" id="KW-0547">Nucleotide-binding</keyword>
<dbReference type="InterPro" id="IPR054352">
    <property type="entry name" value="ACT_Aspartokinase"/>
</dbReference>
<dbReference type="InterPro" id="IPR036393">
    <property type="entry name" value="AceGlu_kinase-like_sf"/>
</dbReference>
<evidence type="ECO:0000256" key="15">
    <source>
        <dbReference type="RuleBase" id="RU003448"/>
    </source>
</evidence>
<dbReference type="InterPro" id="IPR002912">
    <property type="entry name" value="ACT_dom"/>
</dbReference>
<evidence type="ECO:0000256" key="4">
    <source>
        <dbReference type="ARBA" id="ARBA00005139"/>
    </source>
</evidence>
<gene>
    <name evidence="18" type="ORF">PM3016_2900</name>
</gene>
<evidence type="ECO:0000256" key="2">
    <source>
        <dbReference type="ARBA" id="ARBA00004766"/>
    </source>
</evidence>
<dbReference type="CDD" id="cd04913">
    <property type="entry name" value="ACT_AKii-LysC-BS-like_1"/>
    <property type="match status" value="1"/>
</dbReference>
<dbReference type="RefSeq" id="WP_014369990.1">
    <property type="nucleotide sequence ID" value="NC_016935.1"/>
</dbReference>
<evidence type="ECO:0000256" key="12">
    <source>
        <dbReference type="ARBA" id="ARBA00023154"/>
    </source>
</evidence>
<evidence type="ECO:0000313" key="18">
    <source>
        <dbReference type="EMBL" id="AFC29772.1"/>
    </source>
</evidence>
<dbReference type="Pfam" id="PF01842">
    <property type="entry name" value="ACT"/>
    <property type="match status" value="1"/>
</dbReference>
<evidence type="ECO:0000256" key="8">
    <source>
        <dbReference type="ARBA" id="ARBA00022741"/>
    </source>
</evidence>
<dbReference type="HOGENOM" id="CLU_009116_3_2_9"/>
<proteinExistence type="inferred from homology"/>
<evidence type="ECO:0000256" key="13">
    <source>
        <dbReference type="ARBA" id="ARBA00047872"/>
    </source>
</evidence>